<dbReference type="PANTHER" id="PTHR10782:SF4">
    <property type="entry name" value="TONALLI, ISOFORM E"/>
    <property type="match status" value="1"/>
</dbReference>
<dbReference type="AlphaFoldDB" id="A0A6J3MAM6"/>
<dbReference type="GO" id="GO:0061665">
    <property type="term" value="F:SUMO ligase activity"/>
    <property type="evidence" value="ECO:0007669"/>
    <property type="project" value="TreeGrafter"/>
</dbReference>
<dbReference type="GeneID" id="54357000"/>
<evidence type="ECO:0000313" key="3">
    <source>
        <dbReference type="RefSeq" id="XP_033462106.1"/>
    </source>
</evidence>
<dbReference type="GO" id="GO:0016925">
    <property type="term" value="P:protein sumoylation"/>
    <property type="evidence" value="ECO:0007669"/>
    <property type="project" value="TreeGrafter"/>
</dbReference>
<feature type="compositionally biased region" description="Low complexity" evidence="1">
    <location>
        <begin position="395"/>
        <end position="407"/>
    </location>
</feature>
<feature type="compositionally biased region" description="Polar residues" evidence="1">
    <location>
        <begin position="60"/>
        <end position="99"/>
    </location>
</feature>
<reference evidence="3" key="2">
    <citation type="submission" date="2020-04" db="EMBL/GenBank/DDBJ databases">
        <authorList>
            <consortium name="NCBI Genome Project"/>
        </authorList>
    </citation>
    <scope>NUCLEOTIDE SEQUENCE</scope>
    <source>
        <strain evidence="3">CBS 342.82</strain>
    </source>
</reference>
<feature type="compositionally biased region" description="Polar residues" evidence="1">
    <location>
        <begin position="33"/>
        <end position="43"/>
    </location>
</feature>
<dbReference type="Gene3D" id="3.30.40.10">
    <property type="entry name" value="Zinc/RING finger domain, C3HC4 (zinc finger)"/>
    <property type="match status" value="1"/>
</dbReference>
<dbReference type="Proteomes" id="UP000504637">
    <property type="component" value="Unplaced"/>
</dbReference>
<proteinExistence type="predicted"/>
<evidence type="ECO:0000256" key="1">
    <source>
        <dbReference type="SAM" id="MobiDB-lite"/>
    </source>
</evidence>
<organism evidence="3">
    <name type="scientific">Dissoconium aciculare CBS 342.82</name>
    <dbReference type="NCBI Taxonomy" id="1314786"/>
    <lineage>
        <taxon>Eukaryota</taxon>
        <taxon>Fungi</taxon>
        <taxon>Dikarya</taxon>
        <taxon>Ascomycota</taxon>
        <taxon>Pezizomycotina</taxon>
        <taxon>Dothideomycetes</taxon>
        <taxon>Dothideomycetidae</taxon>
        <taxon>Mycosphaerellales</taxon>
        <taxon>Dissoconiaceae</taxon>
        <taxon>Dissoconium</taxon>
    </lineage>
</organism>
<dbReference type="OrthoDB" id="27975at2759"/>
<dbReference type="RefSeq" id="XP_033462106.1">
    <property type="nucleotide sequence ID" value="XM_033599201.1"/>
</dbReference>
<feature type="compositionally biased region" description="Polar residues" evidence="1">
    <location>
        <begin position="446"/>
        <end position="461"/>
    </location>
</feature>
<dbReference type="GO" id="GO:0000785">
    <property type="term" value="C:chromatin"/>
    <property type="evidence" value="ECO:0007669"/>
    <property type="project" value="TreeGrafter"/>
</dbReference>
<sequence>MNQSGMSRPNHPHHHPAMGSQRSLPSLAPSDETGPSRTISPSMVNGVLQPALPRTAPTPIATNSHTMGNQHTNPLQSRYPSLNSRMHNPASPTVGSPTIASPAGPRPAWPSTPSSVQTPQKFQIRVSRIASEALVAKIRQFRAELEQVHQCSPTESGRLTLLEDSVNKGDWFYQTLHQVFCLRSLDPSSLPRSVRGIDPTGILHLERMLCPNQGLAPAFVKFCAEFPEPLMDLYSDPDRKVREVYEIRLARVQTFIGTLASRWDSFVNRHITECSPPLVQEMVEELNLNTSPVLHRVLFTAIARMFWGVSDCPALAVLSSLHELDSTSHSGGHVRTETEKITAKNHFRRVYDDWKTRALADPRTKHAPYEAPPEVFHFFRSTVPAAALASPRVMQPQQPAPTQSSTSGLQQAPPSLRVLTGRHNHLANMSTPSSPSSPSRAALLSQVRTPVAQSRPQASTNPPIVPSIIPSMMQHVRQYTPLHTPQQRQAQAAQIRPQLRKLFPPEGAGPSSQPTQPDVVRSGLHQAHLRSPVLVPTRLGGDADTIQDKSLPGPLRLYLHVVGYGLPPTGLASRPMQTLSFRVSPIAIARLPKRDPSTPTSISITTDTSLYRLRCCSYPEGGFASENAWITADTVWPPEITSIEFNGEMLETRKKLHHGKYLPVNVTDLLREGTNVLTIGMDTNSKRPATAKRYTIALEVLGAQTHQSILENLLRPTLPESRDAILSRATPSKGDKDEDVEMTDDLTITSTSQTISLLDPYTASRPVALPVRGKACLHRDPFDLDTFLGQLAPAQNLRLHGPAPPPGFVEGSSVTHPDAWRCPRCRGDVRPQTLVVDAFLLDVLARLKTEGKLGGGGGGGGVRAIVVSPDGSWAVKDELAGGGGGDRAGANAGGGGGGFGANPKKKVIEVIELD</sequence>
<dbReference type="PANTHER" id="PTHR10782">
    <property type="entry name" value="ZINC FINGER MIZ DOMAIN-CONTAINING PROTEIN"/>
    <property type="match status" value="1"/>
</dbReference>
<feature type="region of interest" description="Disordered" evidence="1">
    <location>
        <begin position="425"/>
        <end position="465"/>
    </location>
</feature>
<reference evidence="3" key="3">
    <citation type="submission" date="2025-08" db="UniProtKB">
        <authorList>
            <consortium name="RefSeq"/>
        </authorList>
    </citation>
    <scope>IDENTIFICATION</scope>
    <source>
        <strain evidence="3">CBS 342.82</strain>
    </source>
</reference>
<keyword evidence="2" id="KW-1185">Reference proteome</keyword>
<dbReference type="InterPro" id="IPR013083">
    <property type="entry name" value="Znf_RING/FYVE/PHD"/>
</dbReference>
<evidence type="ECO:0000313" key="2">
    <source>
        <dbReference type="Proteomes" id="UP000504637"/>
    </source>
</evidence>
<accession>A0A6J3MAM6</accession>
<feature type="compositionally biased region" description="Low complexity" evidence="1">
    <location>
        <begin position="430"/>
        <end position="439"/>
    </location>
</feature>
<gene>
    <name evidence="3" type="ORF">K489DRAFT_148316</name>
</gene>
<protein>
    <recommendedName>
        <fullName evidence="4">SP-RING-type domain-containing protein</fullName>
    </recommendedName>
</protein>
<reference evidence="3" key="1">
    <citation type="submission" date="2020-01" db="EMBL/GenBank/DDBJ databases">
        <authorList>
            <consortium name="DOE Joint Genome Institute"/>
            <person name="Haridas S."/>
            <person name="Albert R."/>
            <person name="Binder M."/>
            <person name="Bloem J."/>
            <person name="Labutti K."/>
            <person name="Salamov A."/>
            <person name="Andreopoulos B."/>
            <person name="Baker S.E."/>
            <person name="Barry K."/>
            <person name="Bills G."/>
            <person name="Bluhm B.H."/>
            <person name="Cannon C."/>
            <person name="Castanera R."/>
            <person name="Culley D.E."/>
            <person name="Daum C."/>
            <person name="Ezra D."/>
            <person name="Gonzalez J.B."/>
            <person name="Henrissat B."/>
            <person name="Kuo A."/>
            <person name="Liang C."/>
            <person name="Lipzen A."/>
            <person name="Lutzoni F."/>
            <person name="Magnuson J."/>
            <person name="Mondo S."/>
            <person name="Nolan M."/>
            <person name="Ohm R."/>
            <person name="Pangilinan J."/>
            <person name="Park H.-J."/>
            <person name="Ramirez L."/>
            <person name="Alfaro M."/>
            <person name="Sun H."/>
            <person name="Tritt A."/>
            <person name="Yoshinaga Y."/>
            <person name="Zwiers L.-H."/>
            <person name="Turgeon B.G."/>
            <person name="Goodwin S.B."/>
            <person name="Spatafora J.W."/>
            <person name="Crous P.W."/>
            <person name="Grigoriev I.V."/>
        </authorList>
    </citation>
    <scope>NUCLEOTIDE SEQUENCE</scope>
    <source>
        <strain evidence="3">CBS 342.82</strain>
    </source>
</reference>
<feature type="region of interest" description="Disordered" evidence="1">
    <location>
        <begin position="1"/>
        <end position="116"/>
    </location>
</feature>
<feature type="region of interest" description="Disordered" evidence="1">
    <location>
        <begin position="391"/>
        <end position="412"/>
    </location>
</feature>
<name>A0A6J3MAM6_9PEZI</name>
<evidence type="ECO:0008006" key="4">
    <source>
        <dbReference type="Google" id="ProtNLM"/>
    </source>
</evidence>